<evidence type="ECO:0000313" key="1">
    <source>
        <dbReference type="EMBL" id="KAK4008727.1"/>
    </source>
</evidence>
<sequence>MEYHRNEELNCGKKRKKNISVIPGESDSLARVYWSIRKQRALARLENVNRLAARNSTKTRFKEFVLLQAGN</sequence>
<keyword evidence="2" id="KW-1185">Reference proteome</keyword>
<comment type="caution">
    <text evidence="1">The sequence shown here is derived from an EMBL/GenBank/DDBJ whole genome shotgun (WGS) entry which is preliminary data.</text>
</comment>
<name>A0ABQ9Z753_9CRUS</name>
<dbReference type="EMBL" id="JAOYFB010000002">
    <property type="protein sequence ID" value="KAK4008727.1"/>
    <property type="molecule type" value="Genomic_DNA"/>
</dbReference>
<evidence type="ECO:0000313" key="2">
    <source>
        <dbReference type="Proteomes" id="UP001234178"/>
    </source>
</evidence>
<accession>A0ABQ9Z753</accession>
<gene>
    <name evidence="1" type="ORF">OUZ56_013860</name>
</gene>
<reference evidence="1 2" key="1">
    <citation type="journal article" date="2023" name="Nucleic Acids Res.">
        <title>The hologenome of Daphnia magna reveals possible DNA methylation and microbiome-mediated evolution of the host genome.</title>
        <authorList>
            <person name="Chaturvedi A."/>
            <person name="Li X."/>
            <person name="Dhandapani V."/>
            <person name="Marshall H."/>
            <person name="Kissane S."/>
            <person name="Cuenca-Cambronero M."/>
            <person name="Asole G."/>
            <person name="Calvet F."/>
            <person name="Ruiz-Romero M."/>
            <person name="Marangio P."/>
            <person name="Guigo R."/>
            <person name="Rago D."/>
            <person name="Mirbahai L."/>
            <person name="Eastwood N."/>
            <person name="Colbourne J.K."/>
            <person name="Zhou J."/>
            <person name="Mallon E."/>
            <person name="Orsini L."/>
        </authorList>
    </citation>
    <scope>NUCLEOTIDE SEQUENCE [LARGE SCALE GENOMIC DNA]</scope>
    <source>
        <strain evidence="1">LRV0_1</strain>
    </source>
</reference>
<dbReference type="Proteomes" id="UP001234178">
    <property type="component" value="Unassembled WGS sequence"/>
</dbReference>
<organism evidence="1 2">
    <name type="scientific">Daphnia magna</name>
    <dbReference type="NCBI Taxonomy" id="35525"/>
    <lineage>
        <taxon>Eukaryota</taxon>
        <taxon>Metazoa</taxon>
        <taxon>Ecdysozoa</taxon>
        <taxon>Arthropoda</taxon>
        <taxon>Crustacea</taxon>
        <taxon>Branchiopoda</taxon>
        <taxon>Diplostraca</taxon>
        <taxon>Cladocera</taxon>
        <taxon>Anomopoda</taxon>
        <taxon>Daphniidae</taxon>
        <taxon>Daphnia</taxon>
    </lineage>
</organism>
<proteinExistence type="predicted"/>
<protein>
    <submittedName>
        <fullName evidence="1">Uncharacterized protein</fullName>
    </submittedName>
</protein>